<dbReference type="GO" id="GO:0005524">
    <property type="term" value="F:ATP binding"/>
    <property type="evidence" value="ECO:0007669"/>
    <property type="project" value="UniProtKB-KW"/>
</dbReference>
<dbReference type="PANTHER" id="PTHR43581">
    <property type="entry name" value="ATP/GTP PHOSPHATASE"/>
    <property type="match status" value="1"/>
</dbReference>
<dbReference type="PANTHER" id="PTHR43581:SF2">
    <property type="entry name" value="EXCINUCLEASE ATPASE SUBUNIT"/>
    <property type="match status" value="1"/>
</dbReference>
<evidence type="ECO:0000313" key="3">
    <source>
        <dbReference type="EMBL" id="VFJ66519.1"/>
    </source>
</evidence>
<evidence type="ECO:0000259" key="1">
    <source>
        <dbReference type="SMART" id="SM00382"/>
    </source>
</evidence>
<evidence type="ECO:0000313" key="2">
    <source>
        <dbReference type="EMBL" id="VFJ60020.1"/>
    </source>
</evidence>
<reference evidence="2" key="1">
    <citation type="submission" date="2019-02" db="EMBL/GenBank/DDBJ databases">
        <authorList>
            <person name="Gruber-Vodicka R. H."/>
            <person name="Seah K. B. B."/>
        </authorList>
    </citation>
    <scope>NUCLEOTIDE SEQUENCE</scope>
    <source>
        <strain evidence="3">BECK_BZ106</strain>
        <strain evidence="2">BECK_BZ15</strain>
    </source>
</reference>
<dbReference type="SUPFAM" id="SSF52540">
    <property type="entry name" value="P-loop containing nucleoside triphosphate hydrolases"/>
    <property type="match status" value="1"/>
</dbReference>
<keyword evidence="2" id="KW-0547">Nucleotide-binding</keyword>
<sequence>MLQKIKITGLFDQFDYEIELKPEGITILTGPNGYGKTTILKAIYAFTQRNILFLLDLPFSEMVLLHGEEEISVAKESDDALTIRYGNEEPIRINRRIITKGKKEFLPIAKDFVLKLQETDTDKSKDSTQDEKSFIGDLFKFLEEIKDLPSGKTDGFLREWEKRSFGAYFIREQRLLKRNPEGIPGEFLSDFSELTGEIKEVLEHSIEEYAKELSSRHIKDALAEASKLNQELDGSFPERLFQESGSIDEQEFNRRYDAVRQRQNALSQYGLSTTREGQQASFKEENARALRVYLDDTEKKLAVFDGLLERLEAFSSILDKKQFANKEIEISPEFGFRFRTGDGKELPLTALSSGEQQEVVLLYELLFKVEPGALVLIDEPETSLHVAWQREFLDDLSRIVKLRGIQVLLATHSPDIIGKYWDWVVDLWEISQ</sequence>
<dbReference type="SMART" id="SM00382">
    <property type="entry name" value="AAA"/>
    <property type="match status" value="1"/>
</dbReference>
<dbReference type="AlphaFoldDB" id="A0A450T0U4"/>
<organism evidence="2">
    <name type="scientific">Candidatus Kentrum sp. FW</name>
    <dbReference type="NCBI Taxonomy" id="2126338"/>
    <lineage>
        <taxon>Bacteria</taxon>
        <taxon>Pseudomonadati</taxon>
        <taxon>Pseudomonadota</taxon>
        <taxon>Gammaproteobacteria</taxon>
        <taxon>Candidatus Kentrum</taxon>
    </lineage>
</organism>
<feature type="domain" description="AAA+ ATPase" evidence="1">
    <location>
        <begin position="22"/>
        <end position="427"/>
    </location>
</feature>
<dbReference type="InterPro" id="IPR041685">
    <property type="entry name" value="AAA_GajA/Old/RecF-like"/>
</dbReference>
<proteinExistence type="predicted"/>
<dbReference type="EMBL" id="CAADEW010000096">
    <property type="protein sequence ID" value="VFJ60020.1"/>
    <property type="molecule type" value="Genomic_DNA"/>
</dbReference>
<gene>
    <name evidence="2" type="ORF">BECKFW1821A_GA0114235_109610</name>
    <name evidence="3" type="ORF">BECKFW1821B_GA0114236_11182</name>
</gene>
<dbReference type="EMBL" id="CAADFD010000118">
    <property type="protein sequence ID" value="VFJ66519.1"/>
    <property type="molecule type" value="Genomic_DNA"/>
</dbReference>
<dbReference type="InterPro" id="IPR027417">
    <property type="entry name" value="P-loop_NTPase"/>
</dbReference>
<keyword evidence="2" id="KW-0067">ATP-binding</keyword>
<protein>
    <submittedName>
        <fullName evidence="2">Predicted ATP-binding protein involved in virulence</fullName>
    </submittedName>
</protein>
<dbReference type="Gene3D" id="3.40.50.300">
    <property type="entry name" value="P-loop containing nucleotide triphosphate hydrolases"/>
    <property type="match status" value="1"/>
</dbReference>
<dbReference type="InterPro" id="IPR051396">
    <property type="entry name" value="Bact_Antivir_Def_Nuclease"/>
</dbReference>
<name>A0A450T0U4_9GAMM</name>
<accession>A0A450T0U4</accession>
<dbReference type="Pfam" id="PF13175">
    <property type="entry name" value="AAA_15"/>
    <property type="match status" value="1"/>
</dbReference>
<dbReference type="InterPro" id="IPR003593">
    <property type="entry name" value="AAA+_ATPase"/>
</dbReference>